<dbReference type="PROSITE" id="PS00074">
    <property type="entry name" value="GLFV_DEHYDROGENASE"/>
    <property type="match status" value="1"/>
</dbReference>
<dbReference type="PANTHER" id="PTHR11606:SF13">
    <property type="entry name" value="GLUTAMATE DEHYDROGENASE 1, MITOCHONDRIAL"/>
    <property type="match status" value="1"/>
</dbReference>
<dbReference type="Gene3D" id="3.40.50.2300">
    <property type="match status" value="1"/>
</dbReference>
<dbReference type="GO" id="GO:0000160">
    <property type="term" value="P:phosphorelay signal transduction system"/>
    <property type="evidence" value="ECO:0007669"/>
    <property type="project" value="InterPro"/>
</dbReference>
<evidence type="ECO:0000256" key="4">
    <source>
        <dbReference type="PROSITE-ProRule" id="PRU00169"/>
    </source>
</evidence>
<dbReference type="InterPro" id="IPR011006">
    <property type="entry name" value="CheY-like_superfamily"/>
</dbReference>
<reference evidence="6" key="1">
    <citation type="submission" date="2020-03" db="EMBL/GenBank/DDBJ databases">
        <authorList>
            <person name="Guo F."/>
        </authorList>
    </citation>
    <scope>NUCLEOTIDE SEQUENCE</scope>
    <source>
        <strain evidence="6">JCM 30134</strain>
    </source>
</reference>
<evidence type="ECO:0000256" key="3">
    <source>
        <dbReference type="ARBA" id="ARBA00023002"/>
    </source>
</evidence>
<evidence type="ECO:0000256" key="2">
    <source>
        <dbReference type="ARBA" id="ARBA00006382"/>
    </source>
</evidence>
<dbReference type="CDD" id="cd00156">
    <property type="entry name" value="REC"/>
    <property type="match status" value="1"/>
</dbReference>
<dbReference type="Pfam" id="PF00208">
    <property type="entry name" value="ELFV_dehydrog"/>
    <property type="match status" value="1"/>
</dbReference>
<proteinExistence type="inferred from homology"/>
<dbReference type="SMART" id="SM00448">
    <property type="entry name" value="REC"/>
    <property type="match status" value="1"/>
</dbReference>
<dbReference type="PROSITE" id="PS50110">
    <property type="entry name" value="RESPONSE_REGULATORY"/>
    <property type="match status" value="1"/>
</dbReference>
<organism evidence="6 7">
    <name type="scientific">Pseudomaricurvus hydrocarbonicus</name>
    <dbReference type="NCBI Taxonomy" id="1470433"/>
    <lineage>
        <taxon>Bacteria</taxon>
        <taxon>Pseudomonadati</taxon>
        <taxon>Pseudomonadota</taxon>
        <taxon>Gammaproteobacteria</taxon>
        <taxon>Cellvibrionales</taxon>
        <taxon>Cellvibrionaceae</taxon>
        <taxon>Pseudomaricurvus</taxon>
    </lineage>
</organism>
<dbReference type="PANTHER" id="PTHR11606">
    <property type="entry name" value="GLUTAMATE DEHYDROGENASE"/>
    <property type="match status" value="1"/>
</dbReference>
<dbReference type="Gene3D" id="3.40.50.10860">
    <property type="entry name" value="Leucine Dehydrogenase, chain A, domain 1"/>
    <property type="match status" value="1"/>
</dbReference>
<sequence>MQDQPTHLLLVEDNPLHARLIEKLVAGEPQLHCVIETVVNLADGLMRLSHGGIDLLLLDLVLPDSQELDTLFRVRAAQPDIPIVILTGIDDLTLAARAVDAGAYDYLVKTHLNSVSLGRAIRYTLARARARSHEWDSPMFRLAQQQFLKAAHIMNLDDNIRQRLLFPQRTQLVSFPFFRDDRSQVETVFGYRVQHVLTMGPTKGGIRYHEDVDLGEVAALAMWMTWKCGLMKLPFGGAKGGVRVNPTVLSKRELQRLTRRYTAEIIDMIGPDKDIPAPDMGTDERVMAWIMDTYSQQLGYTVPTVVTGKPVVLGGSLGRKEATGRGLVYLIEAAATHLGLDLVTSTAVVQGYGNVGSHTARFLAEAGMKIIGISDVSTGLYNPEGLSLEALDAYVSENRVLEGFPDATAITNAELLELECDVLALAAMQNQITVENADRIRCKLLAEGANGPTTLEADEILNERGIFVLPDILGNAGGVTVSYFEWVQGTQNFTWTLQEINERLKQILFDAFQRTLHLAETEKIDMRTASLIGGVSRVRDAKLLRGVFP</sequence>
<feature type="modified residue" description="4-aspartylphosphate" evidence="4">
    <location>
        <position position="59"/>
    </location>
</feature>
<dbReference type="InterPro" id="IPR006097">
    <property type="entry name" value="Glu/Leu/Phe/Val/Trp_DH_dimer"/>
</dbReference>
<evidence type="ECO:0000259" key="5">
    <source>
        <dbReference type="PROSITE" id="PS50110"/>
    </source>
</evidence>
<dbReference type="Gene3D" id="3.40.50.720">
    <property type="entry name" value="NAD(P)-binding Rossmann-like Domain"/>
    <property type="match status" value="1"/>
</dbReference>
<dbReference type="InterPro" id="IPR033922">
    <property type="entry name" value="NAD_bind_Glu_DH"/>
</dbReference>
<dbReference type="SUPFAM" id="SSF52172">
    <property type="entry name" value="CheY-like"/>
    <property type="match status" value="1"/>
</dbReference>
<evidence type="ECO:0000256" key="1">
    <source>
        <dbReference type="ARBA" id="ARBA00003868"/>
    </source>
</evidence>
<dbReference type="InterPro" id="IPR036291">
    <property type="entry name" value="NAD(P)-bd_dom_sf"/>
</dbReference>
<dbReference type="GO" id="GO:0004352">
    <property type="term" value="F:glutamate dehydrogenase (NAD+) activity"/>
    <property type="evidence" value="ECO:0007669"/>
    <property type="project" value="TreeGrafter"/>
</dbReference>
<dbReference type="InterPro" id="IPR033524">
    <property type="entry name" value="Glu/Leu/Phe/Val_DH_AS"/>
</dbReference>
<dbReference type="Pfam" id="PF02812">
    <property type="entry name" value="ELFV_dehydrog_N"/>
    <property type="match status" value="1"/>
</dbReference>
<feature type="domain" description="Response regulatory" evidence="5">
    <location>
        <begin position="7"/>
        <end position="124"/>
    </location>
</feature>
<dbReference type="RefSeq" id="WP_167186429.1">
    <property type="nucleotide sequence ID" value="NZ_JAAONZ010000007.1"/>
</dbReference>
<dbReference type="SUPFAM" id="SSF53223">
    <property type="entry name" value="Aminoacid dehydrogenase-like, N-terminal domain"/>
    <property type="match status" value="1"/>
</dbReference>
<accession>A0A9E5JV43</accession>
<dbReference type="AlphaFoldDB" id="A0A9E5JV43"/>
<name>A0A9E5JV43_9GAMM</name>
<dbReference type="InterPro" id="IPR046346">
    <property type="entry name" value="Aminoacid_DH-like_N_sf"/>
</dbReference>
<dbReference type="CDD" id="cd01076">
    <property type="entry name" value="NAD_bind_1_Glu_DH"/>
    <property type="match status" value="1"/>
</dbReference>
<evidence type="ECO:0000313" key="7">
    <source>
        <dbReference type="Proteomes" id="UP000787472"/>
    </source>
</evidence>
<dbReference type="InterPro" id="IPR006095">
    <property type="entry name" value="Glu/Leu/Phe/Val/Trp_DH"/>
</dbReference>
<dbReference type="InterPro" id="IPR006096">
    <property type="entry name" value="Glu/Leu/Phe/Val/Trp_DH_C"/>
</dbReference>
<keyword evidence="3" id="KW-0560">Oxidoreductase</keyword>
<protein>
    <submittedName>
        <fullName evidence="6">Response regulator</fullName>
    </submittedName>
</protein>
<dbReference type="PRINTS" id="PR00082">
    <property type="entry name" value="GLFDHDRGNASE"/>
</dbReference>
<dbReference type="GO" id="GO:0006538">
    <property type="term" value="P:L-glutamate catabolic process"/>
    <property type="evidence" value="ECO:0007669"/>
    <property type="project" value="TreeGrafter"/>
</dbReference>
<evidence type="ECO:0000313" key="6">
    <source>
        <dbReference type="EMBL" id="NHO66148.1"/>
    </source>
</evidence>
<comment type="function">
    <text evidence="1">Catalyzes the reversible oxidative deamination of glutamate to alpha-ketoglutarate and ammonia.</text>
</comment>
<dbReference type="SUPFAM" id="SSF51735">
    <property type="entry name" value="NAD(P)-binding Rossmann-fold domains"/>
    <property type="match status" value="1"/>
</dbReference>
<dbReference type="SMART" id="SM00839">
    <property type="entry name" value="ELFV_dehydrog"/>
    <property type="match status" value="1"/>
</dbReference>
<keyword evidence="7" id="KW-1185">Reference proteome</keyword>
<gene>
    <name evidence="6" type="ORF">G8770_11380</name>
</gene>
<comment type="similarity">
    <text evidence="2">Belongs to the Glu/Leu/Phe/Val dehydrogenases family.</text>
</comment>
<dbReference type="EMBL" id="JAAONZ010000007">
    <property type="protein sequence ID" value="NHO66148.1"/>
    <property type="molecule type" value="Genomic_DNA"/>
</dbReference>
<keyword evidence="4" id="KW-0597">Phosphoprotein</keyword>
<dbReference type="InterPro" id="IPR001789">
    <property type="entry name" value="Sig_transdc_resp-reg_receiver"/>
</dbReference>
<comment type="caution">
    <text evidence="6">The sequence shown here is derived from an EMBL/GenBank/DDBJ whole genome shotgun (WGS) entry which is preliminary data.</text>
</comment>
<dbReference type="Proteomes" id="UP000787472">
    <property type="component" value="Unassembled WGS sequence"/>
</dbReference>
<dbReference type="Pfam" id="PF00072">
    <property type="entry name" value="Response_reg"/>
    <property type="match status" value="1"/>
</dbReference>